<keyword evidence="7" id="KW-0648">Protein biosynthesis</keyword>
<feature type="compositionally biased region" description="Low complexity" evidence="8">
    <location>
        <begin position="470"/>
        <end position="485"/>
    </location>
</feature>
<organism evidence="10 11">
    <name type="scientific">Ceratodon purpureus</name>
    <name type="common">Fire moss</name>
    <name type="synonym">Dicranum purpureum</name>
    <dbReference type="NCBI Taxonomy" id="3225"/>
    <lineage>
        <taxon>Eukaryota</taxon>
        <taxon>Viridiplantae</taxon>
        <taxon>Streptophyta</taxon>
        <taxon>Embryophyta</taxon>
        <taxon>Bryophyta</taxon>
        <taxon>Bryophytina</taxon>
        <taxon>Bryopsida</taxon>
        <taxon>Dicranidae</taxon>
        <taxon>Pseudoditrichales</taxon>
        <taxon>Ditrichaceae</taxon>
        <taxon>Ceratodon</taxon>
    </lineage>
</organism>
<gene>
    <name evidence="10" type="ORF">KC19_VG291800</name>
</gene>
<keyword evidence="11" id="KW-1185">Reference proteome</keyword>
<dbReference type="InterPro" id="IPR011387">
    <property type="entry name" value="TIF2A"/>
</dbReference>
<dbReference type="GO" id="GO:0043022">
    <property type="term" value="F:ribosome binding"/>
    <property type="evidence" value="ECO:0007669"/>
    <property type="project" value="TreeGrafter"/>
</dbReference>
<keyword evidence="4" id="KW-0853">WD repeat</keyword>
<proteinExistence type="inferred from homology"/>
<evidence type="ECO:0000259" key="9">
    <source>
        <dbReference type="Pfam" id="PF08662"/>
    </source>
</evidence>
<dbReference type="Pfam" id="PF08662">
    <property type="entry name" value="eIF2A"/>
    <property type="match status" value="1"/>
</dbReference>
<keyword evidence="6" id="KW-0810">Translation regulation</keyword>
<accession>A0A8T0HUR1</accession>
<keyword evidence="3" id="KW-0396">Initiation factor</keyword>
<evidence type="ECO:0000256" key="5">
    <source>
        <dbReference type="ARBA" id="ARBA00022737"/>
    </source>
</evidence>
<dbReference type="Gene3D" id="2.130.10.10">
    <property type="entry name" value="YVTN repeat-like/Quinoprotein amine dehydrogenase"/>
    <property type="match status" value="2"/>
</dbReference>
<dbReference type="GO" id="GO:0022627">
    <property type="term" value="C:cytosolic small ribosomal subunit"/>
    <property type="evidence" value="ECO:0007669"/>
    <property type="project" value="TreeGrafter"/>
</dbReference>
<dbReference type="GO" id="GO:0000049">
    <property type="term" value="F:tRNA binding"/>
    <property type="evidence" value="ECO:0007669"/>
    <property type="project" value="TreeGrafter"/>
</dbReference>
<evidence type="ECO:0000313" key="10">
    <source>
        <dbReference type="EMBL" id="KAG0574792.1"/>
    </source>
</evidence>
<protein>
    <recommendedName>
        <fullName evidence="2">Eukaryotic translation initiation factor 2A</fullName>
    </recommendedName>
</protein>
<evidence type="ECO:0000256" key="4">
    <source>
        <dbReference type="ARBA" id="ARBA00022574"/>
    </source>
</evidence>
<evidence type="ECO:0000256" key="3">
    <source>
        <dbReference type="ARBA" id="ARBA00022540"/>
    </source>
</evidence>
<reference evidence="10" key="1">
    <citation type="submission" date="2020-06" db="EMBL/GenBank/DDBJ databases">
        <title>WGS assembly of Ceratodon purpureus strain R40.</title>
        <authorList>
            <person name="Carey S.B."/>
            <person name="Jenkins J."/>
            <person name="Shu S."/>
            <person name="Lovell J.T."/>
            <person name="Sreedasyam A."/>
            <person name="Maumus F."/>
            <person name="Tiley G.P."/>
            <person name="Fernandez-Pozo N."/>
            <person name="Barry K."/>
            <person name="Chen C."/>
            <person name="Wang M."/>
            <person name="Lipzen A."/>
            <person name="Daum C."/>
            <person name="Saski C.A."/>
            <person name="Payton A.C."/>
            <person name="Mcbreen J.C."/>
            <person name="Conrad R.E."/>
            <person name="Kollar L.M."/>
            <person name="Olsson S."/>
            <person name="Huttunen S."/>
            <person name="Landis J.B."/>
            <person name="Wickett N.J."/>
            <person name="Johnson M.G."/>
            <person name="Rensing S.A."/>
            <person name="Grimwood J."/>
            <person name="Schmutz J."/>
            <person name="Mcdaniel S.F."/>
        </authorList>
    </citation>
    <scope>NUCLEOTIDE SEQUENCE</scope>
    <source>
        <strain evidence="10">R40</strain>
    </source>
</reference>
<dbReference type="InterPro" id="IPR013979">
    <property type="entry name" value="TIF_beta_prop-like"/>
</dbReference>
<comment type="similarity">
    <text evidence="1">Belongs to the WD repeat EIF2A family.</text>
</comment>
<sequence length="500" mass="54262">MAAPPPLMFTVRGPDGLSLLTGPPFSGESAATIEKIPCSASRFNQDGAKLAVTTPEAVVIYDTDSGKELLRLPAAGVASTAFSPLGTYLQTFQKPQAHQKNLTLWDLKTGAIALQQFQKAITRSTWPVIQFSEDETVACRLVTNEAHIFDGRDFSKGSIDKLRLPGIEGVQLAHAPASHIAAYVPEIKGAPANVRVFELASVSQGQPVARRSFFKSNTAQLLWNKGSTGCLVLAQSDVDKTNQSYYGETRLHFLTSDGRHEGAVPLSKEGPIHDVQWSPNGKEFLVVYGFMPARATLFSAVCKPIFEFGQGPYNTVRWNPQGSFFCLAGFGNLPGDVAFWSRETLKCFQTIKAPMSVTSEWSADGRYFMTATTAPRLQVDNGFKVFKYDGILNYEKKYDKLYQADWRPASIGVYPDRPPSPGARKPESRVEAPKTVQVSTGSKPGAYRPPHAGQSASVKAQLFGEEEPSSKAGAGSSGLSKSALKNQKRRQKKKAEGGAS</sequence>
<dbReference type="GO" id="GO:0006417">
    <property type="term" value="P:regulation of translation"/>
    <property type="evidence" value="ECO:0007669"/>
    <property type="project" value="UniProtKB-KW"/>
</dbReference>
<evidence type="ECO:0000256" key="7">
    <source>
        <dbReference type="ARBA" id="ARBA00022917"/>
    </source>
</evidence>
<dbReference type="SUPFAM" id="SSF82171">
    <property type="entry name" value="DPP6 N-terminal domain-like"/>
    <property type="match status" value="1"/>
</dbReference>
<dbReference type="GO" id="GO:0003729">
    <property type="term" value="F:mRNA binding"/>
    <property type="evidence" value="ECO:0007669"/>
    <property type="project" value="TreeGrafter"/>
</dbReference>
<dbReference type="Proteomes" id="UP000822688">
    <property type="component" value="Chromosome V"/>
</dbReference>
<dbReference type="InterPro" id="IPR015943">
    <property type="entry name" value="WD40/YVTN_repeat-like_dom_sf"/>
</dbReference>
<dbReference type="PANTHER" id="PTHR13227:SF0">
    <property type="entry name" value="EUKARYOTIC TRANSLATION INITIATION FACTOR 2A"/>
    <property type="match status" value="1"/>
</dbReference>
<evidence type="ECO:0000256" key="8">
    <source>
        <dbReference type="SAM" id="MobiDB-lite"/>
    </source>
</evidence>
<dbReference type="GO" id="GO:0003743">
    <property type="term" value="F:translation initiation factor activity"/>
    <property type="evidence" value="ECO:0007669"/>
    <property type="project" value="UniProtKB-KW"/>
</dbReference>
<keyword evidence="5" id="KW-0677">Repeat</keyword>
<feature type="domain" description="Translation initiation factor beta propellor-like" evidence="9">
    <location>
        <begin position="211"/>
        <end position="404"/>
    </location>
</feature>
<evidence type="ECO:0000256" key="1">
    <source>
        <dbReference type="ARBA" id="ARBA00009573"/>
    </source>
</evidence>
<name>A0A8T0HUR1_CERPU</name>
<evidence type="ECO:0000256" key="2">
    <source>
        <dbReference type="ARBA" id="ARBA00013819"/>
    </source>
</evidence>
<dbReference type="PANTHER" id="PTHR13227">
    <property type="entry name" value="EUKARYOTIC TRANSLATION INITIATION FACTOR 2A"/>
    <property type="match status" value="1"/>
</dbReference>
<dbReference type="EMBL" id="CM026426">
    <property type="protein sequence ID" value="KAG0574792.1"/>
    <property type="molecule type" value="Genomic_DNA"/>
</dbReference>
<feature type="region of interest" description="Disordered" evidence="8">
    <location>
        <begin position="412"/>
        <end position="500"/>
    </location>
</feature>
<dbReference type="PIRSF" id="PIRSF017222">
    <property type="entry name" value="eIF2A"/>
    <property type="match status" value="1"/>
</dbReference>
<evidence type="ECO:0000256" key="6">
    <source>
        <dbReference type="ARBA" id="ARBA00022845"/>
    </source>
</evidence>
<evidence type="ECO:0000313" key="11">
    <source>
        <dbReference type="Proteomes" id="UP000822688"/>
    </source>
</evidence>
<dbReference type="AlphaFoldDB" id="A0A8T0HUR1"/>
<comment type="caution">
    <text evidence="10">The sequence shown here is derived from an EMBL/GenBank/DDBJ whole genome shotgun (WGS) entry which is preliminary data.</text>
</comment>